<gene>
    <name evidence="2" type="ORF">JTE88_00630</name>
</gene>
<evidence type="ECO:0000313" key="3">
    <source>
        <dbReference type="Proteomes" id="UP000602653"/>
    </source>
</evidence>
<proteinExistence type="predicted"/>
<keyword evidence="3" id="KW-1185">Reference proteome</keyword>
<dbReference type="EMBL" id="CP070228">
    <property type="protein sequence ID" value="QRV02303.1"/>
    <property type="molecule type" value="Genomic_DNA"/>
</dbReference>
<dbReference type="Proteomes" id="UP000602653">
    <property type="component" value="Chromosome"/>
</dbReference>
<sequence length="487" mass="52626">MTTTYLMAVSDSQASAFLDNGYDLIAGFAVDAAALADVTDVSKLLDVLQLRFPGSPFSDDGPLHVLHLPADAFVQARPAVGPLHPQAFRGGIIEPAPFDGSGIVEGGGVRTELLMLDPCRITTGSRLWSFIPGEDEPILRGVYHGITYGWENTETGTFVAGVPSPFAGATVKRAWGDVPCDVELEDDQPVAVTLVCPFEPEDEEGFEQLENQLWAKRIAYDESFSIYTPLITAQLSGIPVRILRAVSTEEHPLMFQIVSLVPDAVYCTAVNFQRWAGGTYTALALPENLENQNKQEASPVSWSLADRPAATTHRTTPLDIANPNMLVQEAFNLLGQTTPPAWTELSLQAQIIGDHISYEANAKLSNGQGARLKIVPTAVLHYLRQLKKLRTEACEAPFFAIVLQAVRDGQGSVSLNAEAEPPYADQVPDTEWAREYALVKASGHPVPQWLVAKVSKATSTGSSFGPGATINERSHTDLTSHISAVPE</sequence>
<protein>
    <submittedName>
        <fullName evidence="2">Uncharacterized protein</fullName>
    </submittedName>
</protein>
<reference evidence="2 3" key="1">
    <citation type="submission" date="2021-02" db="EMBL/GenBank/DDBJ databases">
        <title>Complete Genome Sequence of Arcanobacterium phocisimile strain DSM 26142T from a harbour seal.</title>
        <authorList>
            <person name="Borowiak M."/>
            <person name="Alssahen M."/>
            <person name="Malorny B."/>
            <person name="Laemmler C."/>
            <person name="Siebert U."/>
            <person name="Ploetz M."/>
            <person name="Abdulmawjood A."/>
        </authorList>
    </citation>
    <scope>NUCLEOTIDE SEQUENCE [LARGE SCALE GENOMIC DNA]</scope>
    <source>
        <strain evidence="2 3">DSM 26142</strain>
    </source>
</reference>
<evidence type="ECO:0000256" key="1">
    <source>
        <dbReference type="SAM" id="MobiDB-lite"/>
    </source>
</evidence>
<feature type="region of interest" description="Disordered" evidence="1">
    <location>
        <begin position="462"/>
        <end position="487"/>
    </location>
</feature>
<dbReference type="RefSeq" id="WP_204424666.1">
    <property type="nucleotide sequence ID" value="NZ_CP070228.1"/>
</dbReference>
<evidence type="ECO:0000313" key="2">
    <source>
        <dbReference type="EMBL" id="QRV02303.1"/>
    </source>
</evidence>
<name>A0ABX7IKE5_9ACTO</name>
<accession>A0ABX7IKE5</accession>
<organism evidence="2 3">
    <name type="scientific">Arcanobacterium phocisimile</name>
    <dbReference type="NCBI Taxonomy" id="1302235"/>
    <lineage>
        <taxon>Bacteria</taxon>
        <taxon>Bacillati</taxon>
        <taxon>Actinomycetota</taxon>
        <taxon>Actinomycetes</taxon>
        <taxon>Actinomycetales</taxon>
        <taxon>Actinomycetaceae</taxon>
        <taxon>Arcanobacterium</taxon>
    </lineage>
</organism>